<comment type="subcellular location">
    <subcellularLocation>
        <location evidence="9">Cell membrane</location>
        <topology evidence="9">Peripheral membrane protein</topology>
        <orientation evidence="9">Cytoplasmic side</orientation>
    </subcellularLocation>
    <subcellularLocation>
        <location evidence="9">Cytoplasm</location>
    </subcellularLocation>
</comment>
<dbReference type="Pfam" id="PF02881">
    <property type="entry name" value="SRP54_N"/>
    <property type="match status" value="1"/>
</dbReference>
<keyword evidence="3 9" id="KW-0547">Nucleotide-binding</keyword>
<dbReference type="RefSeq" id="WP_069663066.1">
    <property type="nucleotide sequence ID" value="NZ_JBHUJJ010000001.1"/>
</dbReference>
<feature type="compositionally biased region" description="Acidic residues" evidence="10">
    <location>
        <begin position="22"/>
        <end position="32"/>
    </location>
</feature>
<dbReference type="NCBIfam" id="TIGR00064">
    <property type="entry name" value="ftsY"/>
    <property type="match status" value="1"/>
</dbReference>
<dbReference type="EC" id="3.6.5.4" evidence="9"/>
<dbReference type="PANTHER" id="PTHR43134:SF1">
    <property type="entry name" value="SIGNAL RECOGNITION PARTICLE RECEPTOR SUBUNIT ALPHA"/>
    <property type="match status" value="1"/>
</dbReference>
<keyword evidence="4 9" id="KW-0378">Hydrolase</keyword>
<evidence type="ECO:0000256" key="9">
    <source>
        <dbReference type="HAMAP-Rule" id="MF_00920"/>
    </source>
</evidence>
<evidence type="ECO:0000313" key="12">
    <source>
        <dbReference type="EMBL" id="OEG16668.1"/>
    </source>
</evidence>
<organism evidence="12 13">
    <name type="scientific">Enterococcus termitis</name>
    <dbReference type="NCBI Taxonomy" id="332950"/>
    <lineage>
        <taxon>Bacteria</taxon>
        <taxon>Bacillati</taxon>
        <taxon>Bacillota</taxon>
        <taxon>Bacilli</taxon>
        <taxon>Lactobacillales</taxon>
        <taxon>Enterococcaceae</taxon>
        <taxon>Enterococcus</taxon>
    </lineage>
</organism>
<dbReference type="PROSITE" id="PS00300">
    <property type="entry name" value="SRP54"/>
    <property type="match status" value="1"/>
</dbReference>
<dbReference type="GO" id="GO:0003924">
    <property type="term" value="F:GTPase activity"/>
    <property type="evidence" value="ECO:0007669"/>
    <property type="project" value="UniProtKB-UniRule"/>
</dbReference>
<evidence type="ECO:0000256" key="2">
    <source>
        <dbReference type="ARBA" id="ARBA00022490"/>
    </source>
</evidence>
<protein>
    <recommendedName>
        <fullName evidence="9">Signal recognition particle receptor FtsY</fullName>
        <shortName evidence="9">SRP receptor</shortName>
        <ecNumber evidence="9">3.6.5.4</ecNumber>
    </recommendedName>
</protein>
<evidence type="ECO:0000256" key="6">
    <source>
        <dbReference type="ARBA" id="ARBA00023136"/>
    </source>
</evidence>
<dbReference type="GO" id="GO:0006614">
    <property type="term" value="P:SRP-dependent cotranslational protein targeting to membrane"/>
    <property type="evidence" value="ECO:0007669"/>
    <property type="project" value="InterPro"/>
</dbReference>
<feature type="compositionally biased region" description="Low complexity" evidence="10">
    <location>
        <begin position="34"/>
        <end position="46"/>
    </location>
</feature>
<comment type="similarity">
    <text evidence="9">Belongs to the GTP-binding SRP family. FtsY subfamily.</text>
</comment>
<dbReference type="GO" id="GO:0005525">
    <property type="term" value="F:GTP binding"/>
    <property type="evidence" value="ECO:0007669"/>
    <property type="project" value="UniProtKB-UniRule"/>
</dbReference>
<dbReference type="Proteomes" id="UP000095094">
    <property type="component" value="Unassembled WGS sequence"/>
</dbReference>
<evidence type="ECO:0000256" key="4">
    <source>
        <dbReference type="ARBA" id="ARBA00022801"/>
    </source>
</evidence>
<dbReference type="InterPro" id="IPR004390">
    <property type="entry name" value="SR_rcpt_FtsY"/>
</dbReference>
<dbReference type="PANTHER" id="PTHR43134">
    <property type="entry name" value="SIGNAL RECOGNITION PARTICLE RECEPTOR SUBUNIT ALPHA"/>
    <property type="match status" value="1"/>
</dbReference>
<comment type="subunit">
    <text evidence="9">Part of the signal recognition particle protein translocation system, which is composed of SRP and FtsY.</text>
</comment>
<dbReference type="OrthoDB" id="9804720at2"/>
<evidence type="ECO:0000259" key="11">
    <source>
        <dbReference type="PROSITE" id="PS00300"/>
    </source>
</evidence>
<dbReference type="Gene3D" id="1.20.120.140">
    <property type="entry name" value="Signal recognition particle SRP54, nucleotide-binding domain"/>
    <property type="match status" value="1"/>
</dbReference>
<feature type="region of interest" description="Disordered" evidence="10">
    <location>
        <begin position="1"/>
        <end position="68"/>
    </location>
</feature>
<gene>
    <name evidence="9" type="primary">ftsY</name>
    <name evidence="12" type="ORF">BCR25_03460</name>
</gene>
<evidence type="ECO:0000256" key="7">
    <source>
        <dbReference type="ARBA" id="ARBA00023170"/>
    </source>
</evidence>
<dbReference type="GO" id="GO:0005047">
    <property type="term" value="F:signal recognition particle binding"/>
    <property type="evidence" value="ECO:0007669"/>
    <property type="project" value="TreeGrafter"/>
</dbReference>
<comment type="caution">
    <text evidence="12">The sequence shown here is derived from an EMBL/GenBank/DDBJ whole genome shotgun (WGS) entry which is preliminary data.</text>
</comment>
<proteinExistence type="inferred from homology"/>
<feature type="domain" description="SRP54-type proteins GTP-binding" evidence="11">
    <location>
        <begin position="373"/>
        <end position="386"/>
    </location>
</feature>
<dbReference type="Gene3D" id="3.40.50.300">
    <property type="entry name" value="P-loop containing nucleotide triphosphate hydrolases"/>
    <property type="match status" value="1"/>
</dbReference>
<dbReference type="SUPFAM" id="SSF52540">
    <property type="entry name" value="P-loop containing nucleoside triphosphate hydrolases"/>
    <property type="match status" value="1"/>
</dbReference>
<dbReference type="Pfam" id="PF00448">
    <property type="entry name" value="SRP54"/>
    <property type="match status" value="1"/>
</dbReference>
<dbReference type="EMBL" id="MIJY01000012">
    <property type="protein sequence ID" value="OEG16668.1"/>
    <property type="molecule type" value="Genomic_DNA"/>
</dbReference>
<dbReference type="SMART" id="SM00962">
    <property type="entry name" value="SRP54"/>
    <property type="match status" value="1"/>
</dbReference>
<evidence type="ECO:0000256" key="8">
    <source>
        <dbReference type="ARBA" id="ARBA00048027"/>
    </source>
</evidence>
<dbReference type="InterPro" id="IPR003593">
    <property type="entry name" value="AAA+_ATPase"/>
</dbReference>
<evidence type="ECO:0000256" key="10">
    <source>
        <dbReference type="SAM" id="MobiDB-lite"/>
    </source>
</evidence>
<dbReference type="FunFam" id="3.40.50.300:FF:000053">
    <property type="entry name" value="Signal recognition particle receptor FtsY"/>
    <property type="match status" value="1"/>
</dbReference>
<evidence type="ECO:0000256" key="3">
    <source>
        <dbReference type="ARBA" id="ARBA00022741"/>
    </source>
</evidence>
<feature type="binding site" evidence="9">
    <location>
        <begin position="288"/>
        <end position="292"/>
    </location>
    <ligand>
        <name>GTP</name>
        <dbReference type="ChEBI" id="CHEBI:37565"/>
    </ligand>
</feature>
<keyword evidence="2 9" id="KW-0963">Cytoplasm</keyword>
<dbReference type="SMART" id="SM00382">
    <property type="entry name" value="AAA"/>
    <property type="match status" value="1"/>
</dbReference>
<feature type="binding site" evidence="9">
    <location>
        <begin position="206"/>
        <end position="213"/>
    </location>
    <ligand>
        <name>GTP</name>
        <dbReference type="ChEBI" id="CHEBI:37565"/>
    </ligand>
</feature>
<reference evidence="13" key="1">
    <citation type="submission" date="2016-09" db="EMBL/GenBank/DDBJ databases">
        <authorList>
            <person name="Gulvik C.A."/>
        </authorList>
    </citation>
    <scope>NUCLEOTIDE SEQUENCE [LARGE SCALE GENOMIC DNA]</scope>
    <source>
        <strain evidence="13">LMG 8895</strain>
    </source>
</reference>
<keyword evidence="1 9" id="KW-1003">Cell membrane</keyword>
<dbReference type="InterPro" id="IPR036225">
    <property type="entry name" value="SRP/SRP_N"/>
</dbReference>
<name>A0A1E5GVG5_9ENTE</name>
<dbReference type="PATRIC" id="fig|332950.4.peg.1474"/>
<feature type="binding site" evidence="9">
    <location>
        <begin position="352"/>
        <end position="355"/>
    </location>
    <ligand>
        <name>GTP</name>
        <dbReference type="ChEBI" id="CHEBI:37565"/>
    </ligand>
</feature>
<dbReference type="CDD" id="cd17874">
    <property type="entry name" value="FtsY"/>
    <property type="match status" value="1"/>
</dbReference>
<dbReference type="GO" id="GO:0005737">
    <property type="term" value="C:cytoplasm"/>
    <property type="evidence" value="ECO:0007669"/>
    <property type="project" value="UniProtKB-SubCell"/>
</dbReference>
<comment type="catalytic activity">
    <reaction evidence="8 9">
        <text>GTP + H2O = GDP + phosphate + H(+)</text>
        <dbReference type="Rhea" id="RHEA:19669"/>
        <dbReference type="ChEBI" id="CHEBI:15377"/>
        <dbReference type="ChEBI" id="CHEBI:15378"/>
        <dbReference type="ChEBI" id="CHEBI:37565"/>
        <dbReference type="ChEBI" id="CHEBI:43474"/>
        <dbReference type="ChEBI" id="CHEBI:58189"/>
        <dbReference type="EC" id="3.6.5.4"/>
    </reaction>
</comment>
<evidence type="ECO:0000256" key="1">
    <source>
        <dbReference type="ARBA" id="ARBA00022475"/>
    </source>
</evidence>
<dbReference type="GO" id="GO:0005886">
    <property type="term" value="C:plasma membrane"/>
    <property type="evidence" value="ECO:0007669"/>
    <property type="project" value="UniProtKB-SubCell"/>
</dbReference>
<keyword evidence="7 9" id="KW-0675">Receptor</keyword>
<dbReference type="InterPro" id="IPR042101">
    <property type="entry name" value="SRP54_N_sf"/>
</dbReference>
<dbReference type="InterPro" id="IPR000897">
    <property type="entry name" value="SRP54_GTPase_dom"/>
</dbReference>
<dbReference type="HAMAP" id="MF_00920">
    <property type="entry name" value="FtsY"/>
    <property type="match status" value="1"/>
</dbReference>
<feature type="compositionally biased region" description="Basic and acidic residues" evidence="10">
    <location>
        <begin position="1"/>
        <end position="21"/>
    </location>
</feature>
<evidence type="ECO:0000256" key="5">
    <source>
        <dbReference type="ARBA" id="ARBA00023134"/>
    </source>
</evidence>
<keyword evidence="6 9" id="KW-0472">Membrane</keyword>
<sequence>MGFFDKIKKAFMNEKETKPADMEIDETLEESTSEAADQEQPQQPQQEEAEPVVEKELEAEAESEAVDEPQPITDEIPQEETIEPEVVEEIQEEIVVQEKYEKGLEKTRKTFGQRLNELFANFRSVDEDFFEELEETLIGADVGFDTAIKITESLRQEVKLRNAKKPAVIQNTIIEKMVDLYEAEGVEENNALNIQTDGLTVMLFVGVNGVGKTTSIGKLAHEFKQEGKKVLMAAADTFRAGAIDQLVVWGERAGVEVVRGNAGGDPAAVVFDAVERAKTENADILLVDTAGRLQNKVNLMKELEKIKRVIQREIPDAPHEVLLVVDATTGQNAMSQAKQFKETTDVTGLVLTKLDGTAKGGIVLAIRNELHLPVKLVGLGEGINDLEPFDANDFAVGLFKGLLKEED</sequence>
<dbReference type="InterPro" id="IPR027417">
    <property type="entry name" value="P-loop_NTPase"/>
</dbReference>
<dbReference type="SMART" id="SM00963">
    <property type="entry name" value="SRP54_N"/>
    <property type="match status" value="1"/>
</dbReference>
<accession>A0A1E5GVG5</accession>
<dbReference type="InterPro" id="IPR013822">
    <property type="entry name" value="Signal_recog_particl_SRP54_hlx"/>
</dbReference>
<dbReference type="FunFam" id="1.20.120.140:FF:000002">
    <property type="entry name" value="Signal recognition particle receptor FtsY"/>
    <property type="match status" value="1"/>
</dbReference>
<dbReference type="AlphaFoldDB" id="A0A1E5GVG5"/>
<dbReference type="SUPFAM" id="SSF47364">
    <property type="entry name" value="Domain of the SRP/SRP receptor G-proteins"/>
    <property type="match status" value="1"/>
</dbReference>
<keyword evidence="5 9" id="KW-0342">GTP-binding</keyword>
<keyword evidence="13" id="KW-1185">Reference proteome</keyword>
<evidence type="ECO:0000313" key="13">
    <source>
        <dbReference type="Proteomes" id="UP000095094"/>
    </source>
</evidence>
<comment type="function">
    <text evidence="9">Involved in targeting and insertion of nascent membrane proteins into the cytoplasmic membrane. Acts as a receptor for the complex formed by the signal recognition particle (SRP) and the ribosome-nascent chain (RNC).</text>
</comment>